<dbReference type="GO" id="GO:0032977">
    <property type="term" value="F:membrane insertase activity"/>
    <property type="evidence" value="ECO:0007669"/>
    <property type="project" value="InterPro"/>
</dbReference>
<organism evidence="17 18">
    <name type="scientific">Neotamlana laminarinivorans</name>
    <dbReference type="NCBI Taxonomy" id="2883124"/>
    <lineage>
        <taxon>Bacteria</taxon>
        <taxon>Pseudomonadati</taxon>
        <taxon>Bacteroidota</taxon>
        <taxon>Flavobacteriia</taxon>
        <taxon>Flavobacteriales</taxon>
        <taxon>Flavobacteriaceae</taxon>
        <taxon>Neotamlana</taxon>
    </lineage>
</organism>
<feature type="domain" description="Membrane insertase YidC N-terminal" evidence="16">
    <location>
        <begin position="96"/>
        <end position="363"/>
    </location>
</feature>
<feature type="compositionally biased region" description="Basic residues" evidence="14">
    <location>
        <begin position="597"/>
        <end position="607"/>
    </location>
</feature>
<keyword evidence="7 13" id="KW-0653">Protein transport</keyword>
<keyword evidence="4 13" id="KW-0813">Transport</keyword>
<name>A0A9X1I2Y5_9FLAO</name>
<evidence type="ECO:0000256" key="13">
    <source>
        <dbReference type="HAMAP-Rule" id="MF_01810"/>
    </source>
</evidence>
<evidence type="ECO:0000256" key="9">
    <source>
        <dbReference type="ARBA" id="ARBA00023136"/>
    </source>
</evidence>
<comment type="subcellular location">
    <subcellularLocation>
        <location evidence="1">Cell inner membrane</location>
        <topology evidence="1">Multi-pass membrane protein</topology>
    </subcellularLocation>
    <subcellularLocation>
        <location evidence="13">Cell membrane</location>
        <topology evidence="13">Multi-pass membrane protein</topology>
    </subcellularLocation>
</comment>
<evidence type="ECO:0000256" key="6">
    <source>
        <dbReference type="ARBA" id="ARBA00022692"/>
    </source>
</evidence>
<dbReference type="Proteomes" id="UP001139199">
    <property type="component" value="Unassembled WGS sequence"/>
</dbReference>
<dbReference type="Pfam" id="PF02096">
    <property type="entry name" value="60KD_IMP"/>
    <property type="match status" value="1"/>
</dbReference>
<dbReference type="CDD" id="cd19961">
    <property type="entry name" value="EcYidC-like_peri"/>
    <property type="match status" value="1"/>
</dbReference>
<feature type="transmembrane region" description="Helical" evidence="13">
    <location>
        <begin position="562"/>
        <end position="582"/>
    </location>
</feature>
<dbReference type="EMBL" id="JAJAPW010000009">
    <property type="protein sequence ID" value="MCB4800196.1"/>
    <property type="molecule type" value="Genomic_DNA"/>
</dbReference>
<keyword evidence="9 13" id="KW-0472">Membrane</keyword>
<proteinExistence type="inferred from homology"/>
<dbReference type="InterPro" id="IPR028055">
    <property type="entry name" value="YidC/Oxa/ALB_C"/>
</dbReference>
<dbReference type="NCBIfam" id="NF002359">
    <property type="entry name" value="PRK01318.2-6"/>
    <property type="match status" value="1"/>
</dbReference>
<dbReference type="Gene3D" id="2.70.98.90">
    <property type="match status" value="1"/>
</dbReference>
<reference evidence="17" key="1">
    <citation type="submission" date="2021-10" db="EMBL/GenBank/DDBJ databases">
        <title>Tamlana sargassums sp. nov., and Tamlana laminarinivorans sp. nov., two new bacteria isolated from the brown alga.</title>
        <authorList>
            <person name="Li J."/>
        </authorList>
    </citation>
    <scope>NUCLEOTIDE SEQUENCE</scope>
    <source>
        <strain evidence="17">PT2-4</strain>
    </source>
</reference>
<feature type="domain" description="Membrane insertase YidC/Oxa/ALB C-terminal" evidence="15">
    <location>
        <begin position="376"/>
        <end position="579"/>
    </location>
</feature>
<evidence type="ECO:0000256" key="1">
    <source>
        <dbReference type="ARBA" id="ARBA00004429"/>
    </source>
</evidence>
<dbReference type="NCBIfam" id="TIGR03593">
    <property type="entry name" value="yidC_nterm"/>
    <property type="match status" value="1"/>
</dbReference>
<keyword evidence="10 13" id="KW-0143">Chaperone</keyword>
<dbReference type="Pfam" id="PF14849">
    <property type="entry name" value="YidC_periplas"/>
    <property type="match status" value="1"/>
</dbReference>
<accession>A0A9X1I2Y5</accession>
<feature type="transmembrane region" description="Helical" evidence="13">
    <location>
        <begin position="373"/>
        <end position="396"/>
    </location>
</feature>
<evidence type="ECO:0000256" key="7">
    <source>
        <dbReference type="ARBA" id="ARBA00022927"/>
    </source>
</evidence>
<dbReference type="RefSeq" id="WP_226544673.1">
    <property type="nucleotide sequence ID" value="NZ_JAJAPW010000009.1"/>
</dbReference>
<evidence type="ECO:0000256" key="11">
    <source>
        <dbReference type="ARBA" id="ARBA00033245"/>
    </source>
</evidence>
<evidence type="ECO:0000256" key="4">
    <source>
        <dbReference type="ARBA" id="ARBA00022448"/>
    </source>
</evidence>
<feature type="transmembrane region" description="Helical" evidence="13">
    <location>
        <begin position="498"/>
        <end position="516"/>
    </location>
</feature>
<feature type="compositionally biased region" description="Low complexity" evidence="14">
    <location>
        <begin position="612"/>
        <end position="628"/>
    </location>
</feature>
<gene>
    <name evidence="13 17" type="primary">yidC</name>
    <name evidence="17" type="ORF">LG649_15200</name>
</gene>
<dbReference type="InterPro" id="IPR028053">
    <property type="entry name" value="Membr_insert_YidC_N"/>
</dbReference>
<evidence type="ECO:0000313" key="18">
    <source>
        <dbReference type="Proteomes" id="UP001139199"/>
    </source>
</evidence>
<keyword evidence="5 13" id="KW-1003">Cell membrane</keyword>
<dbReference type="GO" id="GO:0005886">
    <property type="term" value="C:plasma membrane"/>
    <property type="evidence" value="ECO:0007669"/>
    <property type="project" value="UniProtKB-SubCell"/>
</dbReference>
<evidence type="ECO:0000256" key="3">
    <source>
        <dbReference type="ARBA" id="ARBA00015325"/>
    </source>
</evidence>
<comment type="caution">
    <text evidence="17">The sequence shown here is derived from an EMBL/GenBank/DDBJ whole genome shotgun (WGS) entry which is preliminary data.</text>
</comment>
<feature type="transmembrane region" description="Helical" evidence="13">
    <location>
        <begin position="537"/>
        <end position="556"/>
    </location>
</feature>
<protein>
    <recommendedName>
        <fullName evidence="3 13">Membrane protein insertase YidC</fullName>
    </recommendedName>
    <alternativeName>
        <fullName evidence="12 13">Foldase YidC</fullName>
    </alternativeName>
    <alternativeName>
        <fullName evidence="13">Membrane protein YidC</fullName>
    </alternativeName>
    <alternativeName>
        <fullName evidence="11 13">membrane integrase YidC</fullName>
    </alternativeName>
</protein>
<feature type="region of interest" description="Disordered" evidence="14">
    <location>
        <begin position="593"/>
        <end position="628"/>
    </location>
</feature>
<dbReference type="GO" id="GO:0015031">
    <property type="term" value="P:protein transport"/>
    <property type="evidence" value="ECO:0007669"/>
    <property type="project" value="UniProtKB-KW"/>
</dbReference>
<dbReference type="AlphaFoldDB" id="A0A9X1I2Y5"/>
<comment type="function">
    <text evidence="13">Required for the insertion and/or proper folding and/or complex formation of integral membrane proteins into the membrane. Involved in integration of membrane proteins that insert both dependently and independently of the Sec translocase complex, as well as at least some lipoproteins. Aids folding of multispanning membrane proteins.</text>
</comment>
<evidence type="ECO:0000256" key="2">
    <source>
        <dbReference type="ARBA" id="ARBA00010527"/>
    </source>
</evidence>
<keyword evidence="8 13" id="KW-1133">Transmembrane helix</keyword>
<comment type="similarity">
    <text evidence="2 13">Belongs to the OXA1/ALB3/YidC family. Type 1 subfamily.</text>
</comment>
<dbReference type="HAMAP" id="MF_01810">
    <property type="entry name" value="YidC_type1"/>
    <property type="match status" value="1"/>
</dbReference>
<evidence type="ECO:0000256" key="10">
    <source>
        <dbReference type="ARBA" id="ARBA00023186"/>
    </source>
</evidence>
<feature type="region of interest" description="Disordered" evidence="14">
    <location>
        <begin position="36"/>
        <end position="55"/>
    </location>
</feature>
<dbReference type="PRINTS" id="PR00701">
    <property type="entry name" value="60KDINNERMP"/>
</dbReference>
<evidence type="ECO:0000256" key="8">
    <source>
        <dbReference type="ARBA" id="ARBA00022989"/>
    </source>
</evidence>
<dbReference type="GO" id="GO:0051205">
    <property type="term" value="P:protein insertion into membrane"/>
    <property type="evidence" value="ECO:0007669"/>
    <property type="project" value="TreeGrafter"/>
</dbReference>
<feature type="transmembrane region" description="Helical" evidence="13">
    <location>
        <begin position="441"/>
        <end position="462"/>
    </location>
</feature>
<feature type="compositionally biased region" description="Basic and acidic residues" evidence="14">
    <location>
        <begin position="38"/>
        <end position="52"/>
    </location>
</feature>
<keyword evidence="6 13" id="KW-0812">Transmembrane</keyword>
<dbReference type="InterPro" id="IPR001708">
    <property type="entry name" value="YidC/ALB3/OXA1/COX18"/>
</dbReference>
<keyword evidence="18" id="KW-1185">Reference proteome</keyword>
<feature type="transmembrane region" description="Helical" evidence="13">
    <location>
        <begin position="6"/>
        <end position="26"/>
    </location>
</feature>
<sequence>MEEKKLDINSIIGFVLIFGILMYMLWQNQPTQEELEAEEKAKQEQVEAEKKNNQTKTATTTDYTLGSDIDSLQLVALKNKLGAFAYSATQSSNNETTVESDLLALKFSNKGGYLSEVRLKKFVDFDSVPIYLIKDNNSGFNINFGTSDSRVLNTKDLPFVPTVTKNGDVTVVSMKLKVSESKFLEYRYEIKDNDYMMDFTIRSQGLSDVINSSQDINLNWDLKGYRHAKSISYENRYTDIHYEYEDGKDDYTGARDADEDLEDVTWIGYKQHFFTSVLLTDKAFKTANIKAENLVEDEEIDTVYTKYFAAKMPLELQGGEINQPMDFYFGPSEFKTLNAYNRNLDEIVPFGWGIFGVINRYIFMPLFGMLGNWLPYGIAIIVMTILVKICLSFVQYKQFLSQAKMKILKPELDAIREKYKNNKMKAQQETMALQTKAGASPMAGCLPALIQIPVFYALFQFFPSAFQLRQQKFLWADDLSSYDVIADLPFHIPFYGNHVSLFPILASVAIFFYMRLTTGQNVQTAPQQEGMPDMAKMMKYMMYFSPIMMLFFFNNYASGLSLYYFISNLISIGIILVIKNFILDEDKIHAQIQEKKKQPRKQNRFQRKMSEMMEQAEQQQKAQQNKRK</sequence>
<evidence type="ECO:0000259" key="15">
    <source>
        <dbReference type="Pfam" id="PF02096"/>
    </source>
</evidence>
<dbReference type="NCBIfam" id="TIGR03592">
    <property type="entry name" value="yidC_oxa1_cterm"/>
    <property type="match status" value="1"/>
</dbReference>
<dbReference type="PANTHER" id="PTHR12428">
    <property type="entry name" value="OXA1"/>
    <property type="match status" value="1"/>
</dbReference>
<dbReference type="NCBIfam" id="NF002356">
    <property type="entry name" value="PRK01318.2-3"/>
    <property type="match status" value="1"/>
</dbReference>
<evidence type="ECO:0000313" key="17">
    <source>
        <dbReference type="EMBL" id="MCB4800196.1"/>
    </source>
</evidence>
<dbReference type="PANTHER" id="PTHR12428:SF65">
    <property type="entry name" value="CYTOCHROME C OXIDASE ASSEMBLY PROTEIN COX18, MITOCHONDRIAL"/>
    <property type="match status" value="1"/>
</dbReference>
<dbReference type="InterPro" id="IPR047196">
    <property type="entry name" value="YidC_ALB_C"/>
</dbReference>
<evidence type="ECO:0000256" key="14">
    <source>
        <dbReference type="SAM" id="MobiDB-lite"/>
    </source>
</evidence>
<comment type="subunit">
    <text evidence="13">Interacts with the Sec translocase complex via SecD. Specifically interacts with transmembrane segments of nascent integral membrane proteins during membrane integration.</text>
</comment>
<evidence type="ECO:0000256" key="5">
    <source>
        <dbReference type="ARBA" id="ARBA00022475"/>
    </source>
</evidence>
<evidence type="ECO:0000259" key="16">
    <source>
        <dbReference type="Pfam" id="PF14849"/>
    </source>
</evidence>
<evidence type="ECO:0000256" key="12">
    <source>
        <dbReference type="ARBA" id="ARBA00033342"/>
    </source>
</evidence>
<dbReference type="CDD" id="cd20070">
    <property type="entry name" value="5TM_YidC_Alb3"/>
    <property type="match status" value="1"/>
</dbReference>
<dbReference type="InterPro" id="IPR038221">
    <property type="entry name" value="YidC_periplasmic_sf"/>
</dbReference>
<dbReference type="InterPro" id="IPR019998">
    <property type="entry name" value="Membr_insert_YidC"/>
</dbReference>